<accession>A0ABX0XXZ2</accession>
<evidence type="ECO:0000256" key="4">
    <source>
        <dbReference type="ARBA" id="ARBA00023002"/>
    </source>
</evidence>
<dbReference type="InterPro" id="IPR011051">
    <property type="entry name" value="RmlC_Cupin_sf"/>
</dbReference>
<organism evidence="6 7">
    <name type="scientific">Planosporangium thailandense</name>
    <dbReference type="NCBI Taxonomy" id="765197"/>
    <lineage>
        <taxon>Bacteria</taxon>
        <taxon>Bacillati</taxon>
        <taxon>Actinomycetota</taxon>
        <taxon>Actinomycetes</taxon>
        <taxon>Micromonosporales</taxon>
        <taxon>Micromonosporaceae</taxon>
        <taxon>Planosporangium</taxon>
    </lineage>
</organism>
<protein>
    <submittedName>
        <fullName evidence="6">Cysteine dioxygenase</fullName>
    </submittedName>
</protein>
<dbReference type="PANTHER" id="PTHR12918">
    <property type="entry name" value="CYSTEINE DIOXYGENASE"/>
    <property type="match status" value="1"/>
</dbReference>
<dbReference type="Gene3D" id="2.60.120.10">
    <property type="entry name" value="Jelly Rolls"/>
    <property type="match status" value="1"/>
</dbReference>
<dbReference type="SUPFAM" id="SSF51182">
    <property type="entry name" value="RmlC-like cupins"/>
    <property type="match status" value="1"/>
</dbReference>
<dbReference type="Pfam" id="PF05995">
    <property type="entry name" value="CDO_I"/>
    <property type="match status" value="1"/>
</dbReference>
<name>A0ABX0XXZ2_9ACTN</name>
<keyword evidence="5" id="KW-0408">Iron</keyword>
<sequence length="164" mass="18011">MPVTFTRGRDIHSVKSLAALARRYAQDPARWPLAPQFDAESRWYARLGSDPTHEVWLLTWLPGQSTDLHDHGGSAGAFHVVRGALTEQVVRPGEPGPVVPREATLHRGATRAFGSRHVHRIVNTGTEPAVSLHVYAPALGEMTRYRLDGGVLRVAVVEKAGVDW</sequence>
<dbReference type="InterPro" id="IPR010300">
    <property type="entry name" value="CDO_1"/>
</dbReference>
<comment type="caution">
    <text evidence="6">The sequence shown here is derived from an EMBL/GenBank/DDBJ whole genome shotgun (WGS) entry which is preliminary data.</text>
</comment>
<dbReference type="GO" id="GO:0051213">
    <property type="term" value="F:dioxygenase activity"/>
    <property type="evidence" value="ECO:0007669"/>
    <property type="project" value="UniProtKB-KW"/>
</dbReference>
<evidence type="ECO:0000256" key="5">
    <source>
        <dbReference type="ARBA" id="ARBA00023004"/>
    </source>
</evidence>
<keyword evidence="7" id="KW-1185">Reference proteome</keyword>
<keyword evidence="4" id="KW-0560">Oxidoreductase</keyword>
<comment type="similarity">
    <text evidence="1">Belongs to the cysteine dioxygenase family.</text>
</comment>
<evidence type="ECO:0000313" key="7">
    <source>
        <dbReference type="Proteomes" id="UP000722989"/>
    </source>
</evidence>
<reference evidence="6 7" key="1">
    <citation type="submission" date="2020-03" db="EMBL/GenBank/DDBJ databases">
        <title>WGS of the type strain of Planosporangium spp.</title>
        <authorList>
            <person name="Thawai C."/>
        </authorList>
    </citation>
    <scope>NUCLEOTIDE SEQUENCE [LARGE SCALE GENOMIC DNA]</scope>
    <source>
        <strain evidence="6 7">TBRC 5610</strain>
    </source>
</reference>
<evidence type="ECO:0000256" key="1">
    <source>
        <dbReference type="ARBA" id="ARBA00006622"/>
    </source>
</evidence>
<dbReference type="Proteomes" id="UP000722989">
    <property type="component" value="Unassembled WGS sequence"/>
</dbReference>
<dbReference type="EMBL" id="JAATVY010000008">
    <property type="protein sequence ID" value="NJC70792.1"/>
    <property type="molecule type" value="Genomic_DNA"/>
</dbReference>
<dbReference type="InterPro" id="IPR014710">
    <property type="entry name" value="RmlC-like_jellyroll"/>
</dbReference>
<dbReference type="CDD" id="cd10548">
    <property type="entry name" value="cupin_CDO"/>
    <property type="match status" value="1"/>
</dbReference>
<evidence type="ECO:0000256" key="3">
    <source>
        <dbReference type="ARBA" id="ARBA00022964"/>
    </source>
</evidence>
<gene>
    <name evidence="6" type="ORF">HC031_13855</name>
</gene>
<keyword evidence="2" id="KW-0479">Metal-binding</keyword>
<evidence type="ECO:0000313" key="6">
    <source>
        <dbReference type="EMBL" id="NJC70792.1"/>
    </source>
</evidence>
<keyword evidence="3 6" id="KW-0223">Dioxygenase</keyword>
<evidence type="ECO:0000256" key="2">
    <source>
        <dbReference type="ARBA" id="ARBA00022723"/>
    </source>
</evidence>
<dbReference type="PANTHER" id="PTHR12918:SF1">
    <property type="entry name" value="CYSTEINE DIOXYGENASE TYPE 1"/>
    <property type="match status" value="1"/>
</dbReference>
<proteinExistence type="inferred from homology"/>